<reference evidence="3 4" key="1">
    <citation type="submission" date="2017-07" db="EMBL/GenBank/DDBJ databases">
        <title>A draft genome sequence of Komagataeibacter xylinus LMG 1515.</title>
        <authorList>
            <person name="Skraban J."/>
            <person name="Cleenwerck I."/>
            <person name="Vandamme P."/>
            <person name="Trcek J."/>
        </authorList>
    </citation>
    <scope>NUCLEOTIDE SEQUENCE [LARGE SCALE GENOMIC DNA]</scope>
    <source>
        <strain evidence="3 4">LMG 1515</strain>
    </source>
</reference>
<evidence type="ECO:0000259" key="2">
    <source>
        <dbReference type="Pfam" id="PF13518"/>
    </source>
</evidence>
<accession>A0A318PYJ6</accession>
<dbReference type="InterPro" id="IPR038717">
    <property type="entry name" value="Tc1-like_DDE_dom"/>
</dbReference>
<feature type="domain" description="Insertion element IS150 protein InsJ-like helix-turn-helix" evidence="2">
    <location>
        <begin position="10"/>
        <end position="57"/>
    </location>
</feature>
<dbReference type="Proteomes" id="UP000248257">
    <property type="component" value="Unassembled WGS sequence"/>
</dbReference>
<proteinExistence type="predicted"/>
<evidence type="ECO:0000313" key="4">
    <source>
        <dbReference type="Proteomes" id="UP000248257"/>
    </source>
</evidence>
<dbReference type="PANTHER" id="PTHR46564:SF1">
    <property type="entry name" value="TRANSPOSASE"/>
    <property type="match status" value="1"/>
</dbReference>
<dbReference type="PANTHER" id="PTHR46564">
    <property type="entry name" value="TRANSPOSASE"/>
    <property type="match status" value="1"/>
</dbReference>
<dbReference type="SUPFAM" id="SSF46689">
    <property type="entry name" value="Homeodomain-like"/>
    <property type="match status" value="1"/>
</dbReference>
<dbReference type="InterPro" id="IPR009057">
    <property type="entry name" value="Homeodomain-like_sf"/>
</dbReference>
<dbReference type="STRING" id="1220579.GCA_001571345_03348"/>
<dbReference type="Gene3D" id="3.30.420.10">
    <property type="entry name" value="Ribonuclease H-like superfamily/Ribonuclease H"/>
    <property type="match status" value="1"/>
</dbReference>
<dbReference type="EMBL" id="NKUC01000054">
    <property type="protein sequence ID" value="PYD55707.1"/>
    <property type="molecule type" value="Genomic_DNA"/>
</dbReference>
<dbReference type="InterPro" id="IPR036397">
    <property type="entry name" value="RNaseH_sf"/>
</dbReference>
<evidence type="ECO:0000313" key="3">
    <source>
        <dbReference type="EMBL" id="PYD55707.1"/>
    </source>
</evidence>
<feature type="domain" description="Tc1-like transposase DDE" evidence="1">
    <location>
        <begin position="147"/>
        <end position="288"/>
    </location>
</feature>
<dbReference type="AlphaFoldDB" id="A0A318PYJ6"/>
<dbReference type="Pfam" id="PF13518">
    <property type="entry name" value="HTH_28"/>
    <property type="match status" value="1"/>
</dbReference>
<comment type="caution">
    <text evidence="3">The sequence shown here is derived from an EMBL/GenBank/DDBJ whole genome shotgun (WGS) entry which is preliminary data.</text>
</comment>
<dbReference type="InterPro" id="IPR055247">
    <property type="entry name" value="InsJ-like_HTH"/>
</dbReference>
<dbReference type="InterPro" id="IPR047655">
    <property type="entry name" value="Transpos_IS630-like"/>
</dbReference>
<evidence type="ECO:0000259" key="1">
    <source>
        <dbReference type="Pfam" id="PF13358"/>
    </source>
</evidence>
<dbReference type="RefSeq" id="WP_110570450.1">
    <property type="nucleotide sequence ID" value="NZ_CBCRXN010000102.1"/>
</dbReference>
<sequence>MTRALSADLRRRTIAAVASGMTRRAAAVRFGVSSSSVIRWVAEWQASGRDHALKQGGDRRSHRIEAWSAFLLAAIETKADISLVELAETLAAEHGVRFAPSTIWRCLDRHDMTISKKTAHASEQTRPDVAQRREAWFDSQPDLDPARLIFIDETAVSTKMARLRGRSQRGTRCRMSVPHGHWKTTTFIGGLRLSGMTAPMMLDGPMTGEWFAAYTRKVLVPTLSPGDVVILDNLPAHKGAAAREAVEAVGARLLFLPPYSPDFNPIENIFAKMKAWIRRVAPRTLDALQNTVCGAIDDISHRQAAACFTAAGYELD</sequence>
<dbReference type="NCBIfam" id="NF033545">
    <property type="entry name" value="transpos_IS630"/>
    <property type="match status" value="1"/>
</dbReference>
<dbReference type="Pfam" id="PF13358">
    <property type="entry name" value="DDE_3"/>
    <property type="match status" value="1"/>
</dbReference>
<name>A0A318PYJ6_KOMXY</name>
<gene>
    <name evidence="3" type="ORF">CFR75_15050</name>
</gene>
<dbReference type="OrthoDB" id="565387at2"/>
<organism evidence="3 4">
    <name type="scientific">Komagataeibacter xylinus</name>
    <name type="common">Gluconacetobacter xylinus</name>
    <dbReference type="NCBI Taxonomy" id="28448"/>
    <lineage>
        <taxon>Bacteria</taxon>
        <taxon>Pseudomonadati</taxon>
        <taxon>Pseudomonadota</taxon>
        <taxon>Alphaproteobacteria</taxon>
        <taxon>Acetobacterales</taxon>
        <taxon>Acetobacteraceae</taxon>
        <taxon>Komagataeibacter</taxon>
    </lineage>
</organism>
<protein>
    <submittedName>
        <fullName evidence="3">IS630 family transposase</fullName>
    </submittedName>
</protein>
<keyword evidence="4" id="KW-1185">Reference proteome</keyword>
<dbReference type="GO" id="GO:0003676">
    <property type="term" value="F:nucleic acid binding"/>
    <property type="evidence" value="ECO:0007669"/>
    <property type="project" value="InterPro"/>
</dbReference>